<gene>
    <name evidence="1" type="ORF">BDV98DRAFT_572147</name>
</gene>
<evidence type="ECO:0000313" key="1">
    <source>
        <dbReference type="EMBL" id="TFK98732.1"/>
    </source>
</evidence>
<name>A0A5C3Q9Q5_9AGAR</name>
<dbReference type="PANTHER" id="PTHR28207:SF1">
    <property type="entry name" value="ATP SYNTHASE SUBUNIT H, MITOCHONDRIAL"/>
    <property type="match status" value="1"/>
</dbReference>
<dbReference type="PANTHER" id="PTHR28207">
    <property type="entry name" value="ATP SYNTHASE SUBUNIT H, MITOCHONDRIAL"/>
    <property type="match status" value="1"/>
</dbReference>
<keyword evidence="2" id="KW-1185">Reference proteome</keyword>
<dbReference type="Proteomes" id="UP000305067">
    <property type="component" value="Unassembled WGS sequence"/>
</dbReference>
<dbReference type="InterPro" id="IPR019711">
    <property type="entry name" value="ATP_synth_F0_suH"/>
</dbReference>
<accession>A0A5C3Q9Q5</accession>
<protein>
    <submittedName>
        <fullName evidence="1">Uncharacterized protein</fullName>
    </submittedName>
</protein>
<organism evidence="1 2">
    <name type="scientific">Pterulicium gracile</name>
    <dbReference type="NCBI Taxonomy" id="1884261"/>
    <lineage>
        <taxon>Eukaryota</taxon>
        <taxon>Fungi</taxon>
        <taxon>Dikarya</taxon>
        <taxon>Basidiomycota</taxon>
        <taxon>Agaricomycotina</taxon>
        <taxon>Agaricomycetes</taxon>
        <taxon>Agaricomycetidae</taxon>
        <taxon>Agaricales</taxon>
        <taxon>Pleurotineae</taxon>
        <taxon>Pterulaceae</taxon>
        <taxon>Pterulicium</taxon>
    </lineage>
</organism>
<dbReference type="Pfam" id="PF10775">
    <property type="entry name" value="ATP_sub_h"/>
    <property type="match status" value="1"/>
</dbReference>
<dbReference type="AlphaFoldDB" id="A0A5C3Q9Q5"/>
<dbReference type="OrthoDB" id="274752at2759"/>
<sequence>MHLCTHIRVQTPWQCECNFIRRLNRVYRVSDCVGTDLVQDWYIKELKVFKLAKNAHVGVVKAYSTPSGPKAPTLPTDLSAELSAEFAEQEGGQTPEAFLEFLEKDLPKFEHHH</sequence>
<reference evidence="1 2" key="1">
    <citation type="journal article" date="2019" name="Nat. Ecol. Evol.">
        <title>Megaphylogeny resolves global patterns of mushroom evolution.</title>
        <authorList>
            <person name="Varga T."/>
            <person name="Krizsan K."/>
            <person name="Foldi C."/>
            <person name="Dima B."/>
            <person name="Sanchez-Garcia M."/>
            <person name="Sanchez-Ramirez S."/>
            <person name="Szollosi G.J."/>
            <person name="Szarkandi J.G."/>
            <person name="Papp V."/>
            <person name="Albert L."/>
            <person name="Andreopoulos W."/>
            <person name="Angelini C."/>
            <person name="Antonin V."/>
            <person name="Barry K.W."/>
            <person name="Bougher N.L."/>
            <person name="Buchanan P."/>
            <person name="Buyck B."/>
            <person name="Bense V."/>
            <person name="Catcheside P."/>
            <person name="Chovatia M."/>
            <person name="Cooper J."/>
            <person name="Damon W."/>
            <person name="Desjardin D."/>
            <person name="Finy P."/>
            <person name="Geml J."/>
            <person name="Haridas S."/>
            <person name="Hughes K."/>
            <person name="Justo A."/>
            <person name="Karasinski D."/>
            <person name="Kautmanova I."/>
            <person name="Kiss B."/>
            <person name="Kocsube S."/>
            <person name="Kotiranta H."/>
            <person name="LaButti K.M."/>
            <person name="Lechner B.E."/>
            <person name="Liimatainen K."/>
            <person name="Lipzen A."/>
            <person name="Lukacs Z."/>
            <person name="Mihaltcheva S."/>
            <person name="Morgado L.N."/>
            <person name="Niskanen T."/>
            <person name="Noordeloos M.E."/>
            <person name="Ohm R.A."/>
            <person name="Ortiz-Santana B."/>
            <person name="Ovrebo C."/>
            <person name="Racz N."/>
            <person name="Riley R."/>
            <person name="Savchenko A."/>
            <person name="Shiryaev A."/>
            <person name="Soop K."/>
            <person name="Spirin V."/>
            <person name="Szebenyi C."/>
            <person name="Tomsovsky M."/>
            <person name="Tulloss R.E."/>
            <person name="Uehling J."/>
            <person name="Grigoriev I.V."/>
            <person name="Vagvolgyi C."/>
            <person name="Papp T."/>
            <person name="Martin F.M."/>
            <person name="Miettinen O."/>
            <person name="Hibbett D.S."/>
            <person name="Nagy L.G."/>
        </authorList>
    </citation>
    <scope>NUCLEOTIDE SEQUENCE [LARGE SCALE GENOMIC DNA]</scope>
    <source>
        <strain evidence="1 2">CBS 309.79</strain>
    </source>
</reference>
<proteinExistence type="predicted"/>
<dbReference type="STRING" id="1884261.A0A5C3Q9Q5"/>
<dbReference type="GO" id="GO:0046933">
    <property type="term" value="F:proton-transporting ATP synthase activity, rotational mechanism"/>
    <property type="evidence" value="ECO:0007669"/>
    <property type="project" value="TreeGrafter"/>
</dbReference>
<dbReference type="EMBL" id="ML178837">
    <property type="protein sequence ID" value="TFK98732.1"/>
    <property type="molecule type" value="Genomic_DNA"/>
</dbReference>
<evidence type="ECO:0000313" key="2">
    <source>
        <dbReference type="Proteomes" id="UP000305067"/>
    </source>
</evidence>